<feature type="domain" description="C-type lectin" evidence="1">
    <location>
        <begin position="111"/>
        <end position="240"/>
    </location>
</feature>
<evidence type="ECO:0000313" key="2">
    <source>
        <dbReference type="EMBL" id="VDH92102.1"/>
    </source>
</evidence>
<dbReference type="Pfam" id="PF00059">
    <property type="entry name" value="Lectin_C"/>
    <property type="match status" value="1"/>
</dbReference>
<dbReference type="Gene3D" id="3.10.100.10">
    <property type="entry name" value="Mannose-Binding Protein A, subunit A"/>
    <property type="match status" value="1"/>
</dbReference>
<dbReference type="InterPro" id="IPR016187">
    <property type="entry name" value="CTDL_fold"/>
</dbReference>
<protein>
    <recommendedName>
        <fullName evidence="1">C-type lectin domain-containing protein</fullName>
    </recommendedName>
</protein>
<gene>
    <name evidence="2" type="ORF">MGAL_10B084763</name>
</gene>
<dbReference type="SUPFAM" id="SSF56436">
    <property type="entry name" value="C-type lectin-like"/>
    <property type="match status" value="1"/>
</dbReference>
<comment type="caution">
    <text evidence="2">The sequence shown here is derived from an EMBL/GenBank/DDBJ whole genome shotgun (WGS) entry which is preliminary data.</text>
</comment>
<dbReference type="AlphaFoldDB" id="A0A8B6BLJ4"/>
<sequence length="246" mass="28498">MQHVELNAAMDIANGREWLYYVVQWDHLLSLEPNSPQQFMFGTTKGDTNSCFEFCYFTEQCNMIIESECCCYASDFPTTDTYYFTMSSSNQNKVWLKRPVHVCDVPGFIYYKEVCFKIFEENTKTWGDAKQECELLGGRLIVLNSEYKHNTTVEALQNFSPNPYTGQYFVGATDIGSEASWRWVDEQSIGSATYMKFHGINPNNYDMHYPGEDANCGVLKMRHDGMVDDYCLQEKGFICEYVKRQS</sequence>
<keyword evidence="3" id="KW-1185">Reference proteome</keyword>
<name>A0A8B6BLJ4_MYTGA</name>
<dbReference type="PANTHER" id="PTHR22803">
    <property type="entry name" value="MANNOSE, PHOSPHOLIPASE, LECTIN RECEPTOR RELATED"/>
    <property type="match status" value="1"/>
</dbReference>
<dbReference type="InterPro" id="IPR016186">
    <property type="entry name" value="C-type_lectin-like/link_sf"/>
</dbReference>
<dbReference type="InterPro" id="IPR050111">
    <property type="entry name" value="C-type_lectin/snaclec_domain"/>
</dbReference>
<dbReference type="CDD" id="cd00037">
    <property type="entry name" value="CLECT"/>
    <property type="match status" value="1"/>
</dbReference>
<proteinExistence type="predicted"/>
<evidence type="ECO:0000259" key="1">
    <source>
        <dbReference type="PROSITE" id="PS50041"/>
    </source>
</evidence>
<accession>A0A8B6BLJ4</accession>
<dbReference type="InterPro" id="IPR001304">
    <property type="entry name" value="C-type_lectin-like"/>
</dbReference>
<dbReference type="Proteomes" id="UP000596742">
    <property type="component" value="Unassembled WGS sequence"/>
</dbReference>
<dbReference type="OrthoDB" id="6285913at2759"/>
<organism evidence="2 3">
    <name type="scientific">Mytilus galloprovincialis</name>
    <name type="common">Mediterranean mussel</name>
    <dbReference type="NCBI Taxonomy" id="29158"/>
    <lineage>
        <taxon>Eukaryota</taxon>
        <taxon>Metazoa</taxon>
        <taxon>Spiralia</taxon>
        <taxon>Lophotrochozoa</taxon>
        <taxon>Mollusca</taxon>
        <taxon>Bivalvia</taxon>
        <taxon>Autobranchia</taxon>
        <taxon>Pteriomorphia</taxon>
        <taxon>Mytilida</taxon>
        <taxon>Mytiloidea</taxon>
        <taxon>Mytilidae</taxon>
        <taxon>Mytilinae</taxon>
        <taxon>Mytilus</taxon>
    </lineage>
</organism>
<reference evidence="2" key="1">
    <citation type="submission" date="2018-11" db="EMBL/GenBank/DDBJ databases">
        <authorList>
            <person name="Alioto T."/>
            <person name="Alioto T."/>
        </authorList>
    </citation>
    <scope>NUCLEOTIDE SEQUENCE</scope>
</reference>
<evidence type="ECO:0000313" key="3">
    <source>
        <dbReference type="Proteomes" id="UP000596742"/>
    </source>
</evidence>
<dbReference type="EMBL" id="UYJE01000302">
    <property type="protein sequence ID" value="VDH92102.1"/>
    <property type="molecule type" value="Genomic_DNA"/>
</dbReference>
<dbReference type="PROSITE" id="PS50041">
    <property type="entry name" value="C_TYPE_LECTIN_2"/>
    <property type="match status" value="1"/>
</dbReference>
<dbReference type="SMART" id="SM00034">
    <property type="entry name" value="CLECT"/>
    <property type="match status" value="1"/>
</dbReference>